<dbReference type="PROSITE" id="PS50202">
    <property type="entry name" value="MSP"/>
    <property type="match status" value="1"/>
</dbReference>
<dbReference type="InterPro" id="IPR000535">
    <property type="entry name" value="MSP_dom"/>
</dbReference>
<dbReference type="PIRSF" id="PIRSF019693">
    <property type="entry name" value="VAMP-associated"/>
    <property type="match status" value="1"/>
</dbReference>
<dbReference type="Proteomes" id="UP000008311">
    <property type="component" value="Unassembled WGS sequence"/>
</dbReference>
<accession>B9RSZ2</accession>
<name>B9RSZ2_RICCO</name>
<organism evidence="4 5">
    <name type="scientific">Ricinus communis</name>
    <name type="common">Castor bean</name>
    <dbReference type="NCBI Taxonomy" id="3988"/>
    <lineage>
        <taxon>Eukaryota</taxon>
        <taxon>Viridiplantae</taxon>
        <taxon>Streptophyta</taxon>
        <taxon>Embryophyta</taxon>
        <taxon>Tracheophyta</taxon>
        <taxon>Spermatophyta</taxon>
        <taxon>Magnoliopsida</taxon>
        <taxon>eudicotyledons</taxon>
        <taxon>Gunneridae</taxon>
        <taxon>Pentapetalae</taxon>
        <taxon>rosids</taxon>
        <taxon>fabids</taxon>
        <taxon>Malpighiales</taxon>
        <taxon>Euphorbiaceae</taxon>
        <taxon>Acalyphoideae</taxon>
        <taxon>Acalypheae</taxon>
        <taxon>Ricinus</taxon>
    </lineage>
</organism>
<dbReference type="Gene3D" id="2.60.40.10">
    <property type="entry name" value="Immunoglobulins"/>
    <property type="match status" value="1"/>
</dbReference>
<dbReference type="PANTHER" id="PTHR10809">
    <property type="entry name" value="VESICLE-ASSOCIATED MEMBRANE PROTEIN-ASSOCIATED PROTEIN"/>
    <property type="match status" value="1"/>
</dbReference>
<feature type="coiled-coil region" evidence="2">
    <location>
        <begin position="238"/>
        <end position="265"/>
    </location>
</feature>
<evidence type="ECO:0000256" key="2">
    <source>
        <dbReference type="SAM" id="Coils"/>
    </source>
</evidence>
<dbReference type="Pfam" id="PF00635">
    <property type="entry name" value="Motile_Sperm"/>
    <property type="match status" value="1"/>
</dbReference>
<keyword evidence="5" id="KW-1185">Reference proteome</keyword>
<dbReference type="eggNOG" id="KOG0439">
    <property type="taxonomic scope" value="Eukaryota"/>
</dbReference>
<evidence type="ECO:0000256" key="1">
    <source>
        <dbReference type="ARBA" id="ARBA00008932"/>
    </source>
</evidence>
<dbReference type="PANTHER" id="PTHR10809:SF148">
    <property type="entry name" value="OS01G0936800 PROTEIN"/>
    <property type="match status" value="1"/>
</dbReference>
<dbReference type="GO" id="GO:0090158">
    <property type="term" value="P:endoplasmic reticulum membrane organization"/>
    <property type="evidence" value="ECO:0000318"/>
    <property type="project" value="GO_Central"/>
</dbReference>
<gene>
    <name evidence="4" type="ORF">RCOM_0679660</name>
</gene>
<dbReference type="GO" id="GO:0005789">
    <property type="term" value="C:endoplasmic reticulum membrane"/>
    <property type="evidence" value="ECO:0000318"/>
    <property type="project" value="GO_Central"/>
</dbReference>
<evidence type="ECO:0000313" key="5">
    <source>
        <dbReference type="Proteomes" id="UP000008311"/>
    </source>
</evidence>
<dbReference type="GO" id="GO:0043495">
    <property type="term" value="F:protein-membrane adaptor activity"/>
    <property type="evidence" value="ECO:0000318"/>
    <property type="project" value="GO_Central"/>
</dbReference>
<comment type="similarity">
    <text evidence="1">Belongs to the VAMP-associated protein (VAP) (TC 9.B.17) family.</text>
</comment>
<keyword evidence="2" id="KW-0175">Coiled coil</keyword>
<dbReference type="AlphaFoldDB" id="B9RSZ2"/>
<proteinExistence type="inferred from homology"/>
<dbReference type="EMBL" id="EQ973812">
    <property type="protein sequence ID" value="EEF45475.1"/>
    <property type="molecule type" value="Genomic_DNA"/>
</dbReference>
<reference evidence="5" key="1">
    <citation type="journal article" date="2010" name="Nat. Biotechnol.">
        <title>Draft genome sequence of the oilseed species Ricinus communis.</title>
        <authorList>
            <person name="Chan A.P."/>
            <person name="Crabtree J."/>
            <person name="Zhao Q."/>
            <person name="Lorenzi H."/>
            <person name="Orvis J."/>
            <person name="Puiu D."/>
            <person name="Melake-Berhan A."/>
            <person name="Jones K.M."/>
            <person name="Redman J."/>
            <person name="Chen G."/>
            <person name="Cahoon E.B."/>
            <person name="Gedil M."/>
            <person name="Stanke M."/>
            <person name="Haas B.J."/>
            <person name="Wortman J.R."/>
            <person name="Fraser-Liggett C.M."/>
            <person name="Ravel J."/>
            <person name="Rabinowicz P.D."/>
        </authorList>
    </citation>
    <scope>NUCLEOTIDE SEQUENCE [LARGE SCALE GENOMIC DNA]</scope>
    <source>
        <strain evidence="5">cv. Hale</strain>
    </source>
</reference>
<sequence>MAAELLEVQPREIEFTFELKKQSSCSIQLINRFVDQYVAFKVKTTSPKKYCVRPNIGVIKPKASCEFTVTMQAQKVAPPDFLCKDKFLVQSTIVPFGTTDEDITSGMFSKESGKYIEEKKLRVVLTNAPTSPVLLPNNGELKKDPFYDTSLHKDISQNGIENIPPPERLDEDISSFQSAKVIEELKTVKDEESRPADDAEELESAKDVVEAKLVKDFEELKTRLHLMDSKLREADHKIMKLTDESSTAIREKNMLKQEVELLRRNKVKRIQMGFPLLYVCTVSLISLESVEMVRIKRTDLCNKR</sequence>
<dbReference type="InterPro" id="IPR016763">
    <property type="entry name" value="VAP"/>
</dbReference>
<dbReference type="InParanoid" id="B9RSZ2"/>
<evidence type="ECO:0000259" key="3">
    <source>
        <dbReference type="PROSITE" id="PS50202"/>
    </source>
</evidence>
<dbReference type="FunFam" id="2.60.40.10:FF:000813">
    <property type="entry name" value="Vesicle-associated protein 1-1"/>
    <property type="match status" value="1"/>
</dbReference>
<dbReference type="SUPFAM" id="SSF49354">
    <property type="entry name" value="PapD-like"/>
    <property type="match status" value="1"/>
</dbReference>
<dbReference type="GO" id="GO:0061817">
    <property type="term" value="P:endoplasmic reticulum-plasma membrane tethering"/>
    <property type="evidence" value="ECO:0000318"/>
    <property type="project" value="GO_Central"/>
</dbReference>
<feature type="domain" description="MSP" evidence="3">
    <location>
        <begin position="5"/>
        <end position="126"/>
    </location>
</feature>
<dbReference type="InterPro" id="IPR013783">
    <property type="entry name" value="Ig-like_fold"/>
</dbReference>
<protein>
    <submittedName>
        <fullName evidence="4">Vesicle-associated membrane protein, putative</fullName>
    </submittedName>
</protein>
<dbReference type="STRING" id="3988.B9RSZ2"/>
<evidence type="ECO:0000313" key="4">
    <source>
        <dbReference type="EMBL" id="EEF45475.1"/>
    </source>
</evidence>
<dbReference type="GO" id="GO:0005886">
    <property type="term" value="C:plasma membrane"/>
    <property type="evidence" value="ECO:0000318"/>
    <property type="project" value="GO_Central"/>
</dbReference>
<dbReference type="InterPro" id="IPR008962">
    <property type="entry name" value="PapD-like_sf"/>
</dbReference>